<dbReference type="Gene3D" id="3.40.50.620">
    <property type="entry name" value="HUPs"/>
    <property type="match status" value="1"/>
</dbReference>
<keyword evidence="2" id="KW-0378">Hydrolase</keyword>
<reference evidence="2 3" key="1">
    <citation type="journal article" date="2017" name="Sci. Rep.">
        <title>Characterization and diversity of phages infecting Aeromonas salmonicida subsp. salmonicida.</title>
        <authorList>
            <person name="Vincent A.T."/>
            <person name="Paquet V.E."/>
            <person name="Bernatchez A."/>
            <person name="Tremblay D.M."/>
            <person name="Moineau S."/>
            <person name="Charette S.J."/>
        </authorList>
    </citation>
    <scope>NUCLEOTIDE SEQUENCE [LARGE SCALE GENOMIC DNA]</scope>
</reference>
<dbReference type="GO" id="GO:0047631">
    <property type="term" value="F:ADP-ribose diphosphatase activity"/>
    <property type="evidence" value="ECO:0007669"/>
    <property type="project" value="UniProtKB-EC"/>
</dbReference>
<protein>
    <submittedName>
        <fullName evidence="2">NadM family nicotinamide-nucleotide adenylyltransferase</fullName>
        <ecNumber evidence="2">2.7.7.1</ecNumber>
        <ecNumber evidence="2">3.6.1.13</ecNumber>
    </submittedName>
</protein>
<dbReference type="SUPFAM" id="SSF52374">
    <property type="entry name" value="Nucleotidylyl transferase"/>
    <property type="match status" value="1"/>
</dbReference>
<dbReference type="EMBL" id="KY290948">
    <property type="protein sequence ID" value="APU00554.1"/>
    <property type="molecule type" value="Genomic_DNA"/>
</dbReference>
<dbReference type="CDD" id="cd18873">
    <property type="entry name" value="NUDIX_NadM_like"/>
    <property type="match status" value="1"/>
</dbReference>
<dbReference type="InterPro" id="IPR000086">
    <property type="entry name" value="NUDIX_hydrolase_dom"/>
</dbReference>
<evidence type="ECO:0000259" key="1">
    <source>
        <dbReference type="PROSITE" id="PS51462"/>
    </source>
</evidence>
<dbReference type="InterPro" id="IPR015797">
    <property type="entry name" value="NUDIX_hydrolase-like_dom_sf"/>
</dbReference>
<dbReference type="EC" id="3.6.1.13" evidence="2"/>
<dbReference type="PROSITE" id="PS51462">
    <property type="entry name" value="NUDIX"/>
    <property type="match status" value="1"/>
</dbReference>
<organism evidence="2 3">
    <name type="scientific">Aeromonas phage 44RR2.8t.2</name>
    <dbReference type="NCBI Taxonomy" id="1932900"/>
    <lineage>
        <taxon>Viruses</taxon>
        <taxon>Duplodnaviria</taxon>
        <taxon>Heunggongvirae</taxon>
        <taxon>Uroviricota</taxon>
        <taxon>Caudoviricetes</taxon>
        <taxon>Pantevenvirales</taxon>
        <taxon>Straboviridae</taxon>
        <taxon>Biquartavirus</taxon>
        <taxon>Biquartavirus 44RR2</taxon>
    </lineage>
</organism>
<dbReference type="GO" id="GO:0000309">
    <property type="term" value="F:nicotinamide-nucleotide adenylyltransferase activity"/>
    <property type="evidence" value="ECO:0007669"/>
    <property type="project" value="UniProtKB-EC"/>
</dbReference>
<dbReference type="EC" id="2.7.7.1" evidence="2"/>
<evidence type="ECO:0000313" key="3">
    <source>
        <dbReference type="Proteomes" id="UP000222894"/>
    </source>
</evidence>
<dbReference type="SUPFAM" id="SSF55811">
    <property type="entry name" value="Nudix"/>
    <property type="match status" value="1"/>
</dbReference>
<dbReference type="PANTHER" id="PTHR43736">
    <property type="entry name" value="ADP-RIBOSE PYROPHOSPHATASE"/>
    <property type="match status" value="1"/>
</dbReference>
<accession>A0A219Y9A7</accession>
<name>A0A219Y9A7_9CAUD</name>
<keyword evidence="2" id="KW-0548">Nucleotidyltransferase</keyword>
<dbReference type="Gene3D" id="3.90.79.10">
    <property type="entry name" value="Nucleoside Triphosphate Pyrophosphohydrolase"/>
    <property type="match status" value="1"/>
</dbReference>
<keyword evidence="2" id="KW-0808">Transferase</keyword>
<feature type="domain" description="Nudix hydrolase" evidence="1">
    <location>
        <begin position="217"/>
        <end position="361"/>
    </location>
</feature>
<dbReference type="Pfam" id="PF00293">
    <property type="entry name" value="NUDIX"/>
    <property type="match status" value="1"/>
</dbReference>
<dbReference type="PANTHER" id="PTHR43736:SF1">
    <property type="entry name" value="DIHYDRONEOPTERIN TRIPHOSPHATE DIPHOSPHATASE"/>
    <property type="match status" value="1"/>
</dbReference>
<sequence length="364" mass="41893">MQSTVTKIGVNDMTYDYDRAVVIGRFSSFFHRGHEMLIYKALQTAENVAVVFGSSHCYPNTINPLPTLVRVRMFKEWMSENLTPYEQKRVTFGNVPDYRYNEDRWQAEVREQAGEKAGEKVAMVAYDKDADSYWIRSFGWDHIQCMGVQNHGADISNTPMRDEFLRTGVINGAFPINPTVRSFLSVYWNTEGRELRDRLMEERKMWDNELAKFENYPYREALNCNTADAVVTCNNHILLIERKHAPGKDALALPGGHKNANETFQQCAVRELFEEVKIEVKEKDIIGSIKAHEVFDHPKRTAEFCKPTVAYYIVLSPGPNGELPAVNADDDAKAAFWMPMHIYKKNRARMFDDHAEIISRFTGI</sequence>
<proteinExistence type="predicted"/>
<dbReference type="InterPro" id="IPR014729">
    <property type="entry name" value="Rossmann-like_a/b/a_fold"/>
</dbReference>
<dbReference type="Proteomes" id="UP000222894">
    <property type="component" value="Genome"/>
</dbReference>
<evidence type="ECO:0000313" key="2">
    <source>
        <dbReference type="EMBL" id="APU00554.1"/>
    </source>
</evidence>